<evidence type="ECO:0008006" key="9">
    <source>
        <dbReference type="Google" id="ProtNLM"/>
    </source>
</evidence>
<organism evidence="7 8">
    <name type="scientific">Achlya hypogyna</name>
    <name type="common">Oomycete</name>
    <name type="synonym">Protoachlya hypogyna</name>
    <dbReference type="NCBI Taxonomy" id="1202772"/>
    <lineage>
        <taxon>Eukaryota</taxon>
        <taxon>Sar</taxon>
        <taxon>Stramenopiles</taxon>
        <taxon>Oomycota</taxon>
        <taxon>Saprolegniomycetes</taxon>
        <taxon>Saprolegniales</taxon>
        <taxon>Achlyaceae</taxon>
        <taxon>Achlya</taxon>
    </lineage>
</organism>
<protein>
    <recommendedName>
        <fullName evidence="9">Mediator of RNA polymerase II transcription subunit 27</fullName>
    </recommendedName>
</protein>
<evidence type="ECO:0000256" key="6">
    <source>
        <dbReference type="SAM" id="MobiDB-lite"/>
    </source>
</evidence>
<evidence type="ECO:0000256" key="3">
    <source>
        <dbReference type="ARBA" id="ARBA00023015"/>
    </source>
</evidence>
<evidence type="ECO:0000256" key="1">
    <source>
        <dbReference type="ARBA" id="ARBA00004123"/>
    </source>
</evidence>
<dbReference type="Proteomes" id="UP000243579">
    <property type="component" value="Unassembled WGS sequence"/>
</dbReference>
<dbReference type="PANTHER" id="PTHR13130">
    <property type="entry name" value="34 KDA TRANSCRIPTIONAL CO-ACTIVATOR-RELATED"/>
    <property type="match status" value="1"/>
</dbReference>
<dbReference type="GO" id="GO:0006357">
    <property type="term" value="P:regulation of transcription by RNA polymerase II"/>
    <property type="evidence" value="ECO:0007669"/>
    <property type="project" value="TreeGrafter"/>
</dbReference>
<evidence type="ECO:0000313" key="8">
    <source>
        <dbReference type="Proteomes" id="UP000243579"/>
    </source>
</evidence>
<reference evidence="7 8" key="1">
    <citation type="journal article" date="2014" name="Genome Biol. Evol.">
        <title>The secreted proteins of Achlya hypogyna and Thraustotheca clavata identify the ancestral oomycete secretome and reveal gene acquisitions by horizontal gene transfer.</title>
        <authorList>
            <person name="Misner I."/>
            <person name="Blouin N."/>
            <person name="Leonard G."/>
            <person name="Richards T.A."/>
            <person name="Lane C.E."/>
        </authorList>
    </citation>
    <scope>NUCLEOTIDE SEQUENCE [LARGE SCALE GENOMIC DNA]</scope>
    <source>
        <strain evidence="7 8">ATCC 48635</strain>
    </source>
</reference>
<comment type="caution">
    <text evidence="7">The sequence shown here is derived from an EMBL/GenBank/DDBJ whole genome shotgun (WGS) entry which is preliminary data.</text>
</comment>
<dbReference type="PANTHER" id="PTHR13130:SF4">
    <property type="entry name" value="MEDIATOR OF RNA POLYMERASE II TRANSCRIPTION SUBUNIT 27"/>
    <property type="match status" value="1"/>
</dbReference>
<gene>
    <name evidence="7" type="ORF">ACHHYP_14773</name>
</gene>
<dbReference type="OrthoDB" id="1868004at2759"/>
<keyword evidence="4" id="KW-0804">Transcription</keyword>
<dbReference type="InterPro" id="IPR021627">
    <property type="entry name" value="Mediator_Med27"/>
</dbReference>
<evidence type="ECO:0000256" key="5">
    <source>
        <dbReference type="ARBA" id="ARBA00023242"/>
    </source>
</evidence>
<dbReference type="GO" id="GO:0016592">
    <property type="term" value="C:mediator complex"/>
    <property type="evidence" value="ECO:0007669"/>
    <property type="project" value="InterPro"/>
</dbReference>
<dbReference type="STRING" id="1202772.A0A1V9YCD7"/>
<comment type="subcellular location">
    <subcellularLocation>
        <location evidence="1">Nucleus</location>
    </subcellularLocation>
</comment>
<name>A0A1V9YCD7_ACHHY</name>
<comment type="similarity">
    <text evidence="2">Belongs to the Mediator complex subunit 27 family.</text>
</comment>
<proteinExistence type="inferred from homology"/>
<keyword evidence="8" id="KW-1185">Reference proteome</keyword>
<keyword evidence="3" id="KW-0805">Transcription regulation</keyword>
<sequence>MSDPIGLADILGGRVGALRAATEALMVEMSSLHGRTTGGDDGTEPTSLAAATTTLKNRLDRVQTNLNVLRKFSPEFEDKTKNIEAVSQTQRNLMLEYYWKTQIHEMAGKGANVWLAQMTEWFPRMEYITAPGASLHATSGQSDKVKAVMKVNDRLAPKPTKRARMMVFDEQGDVQPVDLNEMMDYIMRRNKSIKFWKHTETTRGGRRVIKSISCEVNKEMMVYLSFCPSIPEGGPNGESGVAASPMTPSTPNSPAYHRSRATRQAKLKAKKIVAKKPRRDDMMTKAKMAAEEATKIEQEELRKLIVDAKETGREQELARAAGLQVTKYMDRVSILPPNEDAPLGAWSTSTHGVFEQISLHARKALHYFRVHHPETSFYHFFSWLAHYEKLYHTPCMACKKILAKNAADSAFVPPTFRDYTTGLPYHASCI</sequence>
<dbReference type="GO" id="GO:0003713">
    <property type="term" value="F:transcription coactivator activity"/>
    <property type="evidence" value="ECO:0007669"/>
    <property type="project" value="TreeGrafter"/>
</dbReference>
<evidence type="ECO:0000313" key="7">
    <source>
        <dbReference type="EMBL" id="OQR83381.1"/>
    </source>
</evidence>
<evidence type="ECO:0000256" key="4">
    <source>
        <dbReference type="ARBA" id="ARBA00023163"/>
    </source>
</evidence>
<dbReference type="AlphaFoldDB" id="A0A1V9YCD7"/>
<keyword evidence="5" id="KW-0539">Nucleus</keyword>
<dbReference type="EMBL" id="JNBR01002207">
    <property type="protein sequence ID" value="OQR83381.1"/>
    <property type="molecule type" value="Genomic_DNA"/>
</dbReference>
<feature type="region of interest" description="Disordered" evidence="6">
    <location>
        <begin position="236"/>
        <end position="262"/>
    </location>
</feature>
<evidence type="ECO:0000256" key="2">
    <source>
        <dbReference type="ARBA" id="ARBA00008048"/>
    </source>
</evidence>
<dbReference type="Pfam" id="PF11571">
    <property type="entry name" value="Med27"/>
    <property type="match status" value="1"/>
</dbReference>
<accession>A0A1V9YCD7</accession>